<evidence type="ECO:0000313" key="2">
    <source>
        <dbReference type="Proteomes" id="UP000887013"/>
    </source>
</evidence>
<proteinExistence type="predicted"/>
<comment type="caution">
    <text evidence="1">The sequence shown here is derived from an EMBL/GenBank/DDBJ whole genome shotgun (WGS) entry which is preliminary data.</text>
</comment>
<reference evidence="1" key="1">
    <citation type="submission" date="2020-08" db="EMBL/GenBank/DDBJ databases">
        <title>Multicomponent nature underlies the extraordinary mechanical properties of spider dragline silk.</title>
        <authorList>
            <person name="Kono N."/>
            <person name="Nakamura H."/>
            <person name="Mori M."/>
            <person name="Yoshida Y."/>
            <person name="Ohtoshi R."/>
            <person name="Malay A.D."/>
            <person name="Moran D.A.P."/>
            <person name="Tomita M."/>
            <person name="Numata K."/>
            <person name="Arakawa K."/>
        </authorList>
    </citation>
    <scope>NUCLEOTIDE SEQUENCE</scope>
</reference>
<dbReference type="EMBL" id="BMAW01013654">
    <property type="protein sequence ID" value="GFT35150.1"/>
    <property type="molecule type" value="Genomic_DNA"/>
</dbReference>
<protein>
    <submittedName>
        <fullName evidence="1">Uncharacterized protein</fullName>
    </submittedName>
</protein>
<name>A0A8X6TMH1_NEPPI</name>
<sequence>MTKEFPPYPASYQGYTFFFVLTGHLPVLSPPVDDQPILLQDKRAIGIWSIYVKNGVSQMQIFEAPAFATDFVHTLLVSVETVRDLNQLKREHPCVVLCYKL</sequence>
<dbReference type="Proteomes" id="UP000887013">
    <property type="component" value="Unassembled WGS sequence"/>
</dbReference>
<evidence type="ECO:0000313" key="1">
    <source>
        <dbReference type="EMBL" id="GFT35150.1"/>
    </source>
</evidence>
<organism evidence="1 2">
    <name type="scientific">Nephila pilipes</name>
    <name type="common">Giant wood spider</name>
    <name type="synonym">Nephila maculata</name>
    <dbReference type="NCBI Taxonomy" id="299642"/>
    <lineage>
        <taxon>Eukaryota</taxon>
        <taxon>Metazoa</taxon>
        <taxon>Ecdysozoa</taxon>
        <taxon>Arthropoda</taxon>
        <taxon>Chelicerata</taxon>
        <taxon>Arachnida</taxon>
        <taxon>Araneae</taxon>
        <taxon>Araneomorphae</taxon>
        <taxon>Entelegynae</taxon>
        <taxon>Araneoidea</taxon>
        <taxon>Nephilidae</taxon>
        <taxon>Nephila</taxon>
    </lineage>
</organism>
<keyword evidence="2" id="KW-1185">Reference proteome</keyword>
<gene>
    <name evidence="1" type="ORF">NPIL_328281</name>
</gene>
<accession>A0A8X6TMH1</accession>
<dbReference type="AlphaFoldDB" id="A0A8X6TMH1"/>